<dbReference type="Proteomes" id="UP000279833">
    <property type="component" value="Unassembled WGS sequence"/>
</dbReference>
<dbReference type="GO" id="GO:0003341">
    <property type="term" value="P:cilium movement"/>
    <property type="evidence" value="ECO:0007669"/>
    <property type="project" value="TreeGrafter"/>
</dbReference>
<protein>
    <submittedName>
        <fullName evidence="4">ASH domain-containing protein</fullName>
    </submittedName>
</protein>
<evidence type="ECO:0000313" key="2">
    <source>
        <dbReference type="EMBL" id="VDP38289.1"/>
    </source>
</evidence>
<name>A0A183K4Z1_9TREM</name>
<dbReference type="InterPro" id="IPR013783">
    <property type="entry name" value="Ig-like_fold"/>
</dbReference>
<organism evidence="4">
    <name type="scientific">Schistosoma curassoni</name>
    <dbReference type="NCBI Taxonomy" id="6186"/>
    <lineage>
        <taxon>Eukaryota</taxon>
        <taxon>Metazoa</taxon>
        <taxon>Spiralia</taxon>
        <taxon>Lophotrochozoa</taxon>
        <taxon>Platyhelminthes</taxon>
        <taxon>Trematoda</taxon>
        <taxon>Digenea</taxon>
        <taxon>Strigeidida</taxon>
        <taxon>Schistosomatoidea</taxon>
        <taxon>Schistosomatidae</taxon>
        <taxon>Schistosoma</taxon>
    </lineage>
</organism>
<feature type="region of interest" description="Disordered" evidence="1">
    <location>
        <begin position="559"/>
        <end position="589"/>
    </location>
</feature>
<dbReference type="EMBL" id="UZAK01033560">
    <property type="protein sequence ID" value="VDP38289.1"/>
    <property type="molecule type" value="Genomic_DNA"/>
</dbReference>
<dbReference type="STRING" id="6186.A0A183K4Z1"/>
<evidence type="ECO:0000256" key="1">
    <source>
        <dbReference type="SAM" id="MobiDB-lite"/>
    </source>
</evidence>
<dbReference type="GO" id="GO:0005930">
    <property type="term" value="C:axoneme"/>
    <property type="evidence" value="ECO:0007669"/>
    <property type="project" value="TreeGrafter"/>
</dbReference>
<sequence length="610" mass="67973">MNTGDYNTKFEWDKSTFTSDLTIEPMNGSIGPGLEVTFILTLKPSKLTREIRIDNVACQIQGIGSKLITVSGACVPPTIIKEIQQFSTIVRQQDIKNLQIVNRTNANWQIKPVIDGEQWDGPKIIDIPPQQIGIYELTYKPLTMTLDGAKHKGTIFFPLPDGTGLLYNLCGTSDAPKSMMRINREIECKKLHTEIVQIPNWLNVSQRFRVSKEILRPDKLDPSTTIQGLNYLDVPADSMARSGYQDSDAKWIIRWRLKRAVLDSSPTVNINSGMQVTFTNETTGEYQYFEVNFKSIRNKSLDLIKMQTPIRKPITHTLILENPLSIPVNFQMSTNISEGKVTLEYLPIKIGQNNGKFEANCNELGSFVYELNLQATPASFESTIHFRTTIGQRHCQIVKFTNLSKNKNEFTTNVDNSDYHCEKQIIVAPGVEASLEVVYEPTSVGNSQATLTITSAQAGEYSFLLKGTALLPQPQGPIIIKAGETKHIIFRNVFPTPILYSFQADNTLFNLPKQSEVIRPGKEFRIPVGLDANITKSPVTGKLVVTAVRAQSSARTIRKGPSNVISDTTSLSSSSSSSSPQQQQSSFIDSTITEKGEGFQWVYYLRGVTG</sequence>
<dbReference type="PANTHER" id="PTHR23053:SF0">
    <property type="entry name" value="HYDROCEPHALUS-INDUCING PROTEIN HOMOLOG"/>
    <property type="match status" value="1"/>
</dbReference>
<reference evidence="2 3" key="2">
    <citation type="submission" date="2018-11" db="EMBL/GenBank/DDBJ databases">
        <authorList>
            <consortium name="Pathogen Informatics"/>
        </authorList>
    </citation>
    <scope>NUCLEOTIDE SEQUENCE [LARGE SCALE GENOMIC DNA]</scope>
    <source>
        <strain evidence="2">Dakar</strain>
        <strain evidence="3">Dakar, Senegal</strain>
    </source>
</reference>
<dbReference type="AlphaFoldDB" id="A0A183K4Z1"/>
<dbReference type="InterPro" id="IPR033305">
    <property type="entry name" value="Hydin-like"/>
</dbReference>
<reference evidence="4" key="1">
    <citation type="submission" date="2016-06" db="UniProtKB">
        <authorList>
            <consortium name="WormBaseParasite"/>
        </authorList>
    </citation>
    <scope>IDENTIFICATION</scope>
</reference>
<proteinExistence type="predicted"/>
<dbReference type="WBParaSite" id="SCUD_0001006201-mRNA-1">
    <property type="protein sequence ID" value="SCUD_0001006201-mRNA-1"/>
    <property type="gene ID" value="SCUD_0001006201"/>
</dbReference>
<evidence type="ECO:0000313" key="4">
    <source>
        <dbReference type="WBParaSite" id="SCUD_0001006201-mRNA-1"/>
    </source>
</evidence>
<gene>
    <name evidence="2" type="ORF">SCUD_LOCUS10062</name>
</gene>
<dbReference type="GO" id="GO:1904158">
    <property type="term" value="P:axonemal central apparatus assembly"/>
    <property type="evidence" value="ECO:0007669"/>
    <property type="project" value="TreeGrafter"/>
</dbReference>
<feature type="compositionally biased region" description="Low complexity" evidence="1">
    <location>
        <begin position="570"/>
        <end position="586"/>
    </location>
</feature>
<accession>A0A183K4Z1</accession>
<dbReference type="PANTHER" id="PTHR23053">
    <property type="entry name" value="DLEC1 DELETED IN LUNG AND ESOPHAGEAL CANCER 1"/>
    <property type="match status" value="1"/>
</dbReference>
<dbReference type="Gene3D" id="2.60.40.10">
    <property type="entry name" value="Immunoglobulins"/>
    <property type="match status" value="2"/>
</dbReference>
<evidence type="ECO:0000313" key="3">
    <source>
        <dbReference type="Proteomes" id="UP000279833"/>
    </source>
</evidence>
<keyword evidence="3" id="KW-1185">Reference proteome</keyword>